<evidence type="ECO:0000259" key="1">
    <source>
        <dbReference type="Pfam" id="PF03372"/>
    </source>
</evidence>
<keyword evidence="2" id="KW-0255">Endonuclease</keyword>
<evidence type="ECO:0000313" key="2">
    <source>
        <dbReference type="EMBL" id="GAA4842960.1"/>
    </source>
</evidence>
<feature type="domain" description="Endonuclease/exonuclease/phosphatase" evidence="1">
    <location>
        <begin position="83"/>
        <end position="321"/>
    </location>
</feature>
<dbReference type="InterPro" id="IPR051916">
    <property type="entry name" value="GPI-anchor_lipid_remodeler"/>
</dbReference>
<reference evidence="3" key="1">
    <citation type="journal article" date="2019" name="Int. J. Syst. Evol. Microbiol.">
        <title>The Global Catalogue of Microorganisms (GCM) 10K type strain sequencing project: providing services to taxonomists for standard genome sequencing and annotation.</title>
        <authorList>
            <consortium name="The Broad Institute Genomics Platform"/>
            <consortium name="The Broad Institute Genome Sequencing Center for Infectious Disease"/>
            <person name="Wu L."/>
            <person name="Ma J."/>
        </authorList>
    </citation>
    <scope>NUCLEOTIDE SEQUENCE [LARGE SCALE GENOMIC DNA]</scope>
    <source>
        <strain evidence="3">JCM 18326</strain>
    </source>
</reference>
<name>A0ABP9DIW8_9BACT</name>
<comment type="caution">
    <text evidence="2">The sequence shown here is derived from an EMBL/GenBank/DDBJ whole genome shotgun (WGS) entry which is preliminary data.</text>
</comment>
<dbReference type="Pfam" id="PF03372">
    <property type="entry name" value="Exo_endo_phos"/>
    <property type="match status" value="1"/>
</dbReference>
<dbReference type="EMBL" id="BAABJX010000046">
    <property type="protein sequence ID" value="GAA4842960.1"/>
    <property type="molecule type" value="Genomic_DNA"/>
</dbReference>
<dbReference type="Proteomes" id="UP001500298">
    <property type="component" value="Unassembled WGS sequence"/>
</dbReference>
<dbReference type="Gene3D" id="3.60.10.10">
    <property type="entry name" value="Endonuclease/exonuclease/phosphatase"/>
    <property type="match status" value="1"/>
</dbReference>
<dbReference type="SUPFAM" id="SSF56219">
    <property type="entry name" value="DNase I-like"/>
    <property type="match status" value="1"/>
</dbReference>
<dbReference type="PANTHER" id="PTHR14859:SF1">
    <property type="entry name" value="PGAP2-INTERACTING PROTEIN"/>
    <property type="match status" value="1"/>
</dbReference>
<evidence type="ECO:0000313" key="3">
    <source>
        <dbReference type="Proteomes" id="UP001500298"/>
    </source>
</evidence>
<dbReference type="RefSeq" id="WP_345373221.1">
    <property type="nucleotide sequence ID" value="NZ_BAABJX010000046.1"/>
</dbReference>
<accession>A0ABP9DIW8</accession>
<keyword evidence="2" id="KW-0540">Nuclease</keyword>
<keyword evidence="2" id="KW-0378">Hydrolase</keyword>
<dbReference type="InterPro" id="IPR036691">
    <property type="entry name" value="Endo/exonu/phosph_ase_sf"/>
</dbReference>
<dbReference type="GO" id="GO:0004519">
    <property type="term" value="F:endonuclease activity"/>
    <property type="evidence" value="ECO:0007669"/>
    <property type="project" value="UniProtKB-KW"/>
</dbReference>
<gene>
    <name evidence="2" type="ORF">GCM10023331_30010</name>
</gene>
<dbReference type="PANTHER" id="PTHR14859">
    <property type="entry name" value="CALCOFLUOR WHITE HYPERSENSITIVE PROTEIN PRECURSOR"/>
    <property type="match status" value="1"/>
</dbReference>
<proteinExistence type="predicted"/>
<dbReference type="InterPro" id="IPR005135">
    <property type="entry name" value="Endo/exonuclease/phosphatase"/>
</dbReference>
<organism evidence="2 3">
    <name type="scientific">Algivirga pacifica</name>
    <dbReference type="NCBI Taxonomy" id="1162670"/>
    <lineage>
        <taxon>Bacteria</taxon>
        <taxon>Pseudomonadati</taxon>
        <taxon>Bacteroidota</taxon>
        <taxon>Cytophagia</taxon>
        <taxon>Cytophagales</taxon>
        <taxon>Flammeovirgaceae</taxon>
        <taxon>Algivirga</taxon>
    </lineage>
</organism>
<sequence>MKLKKVLRNSFWALDLLALGVGSFYWWAKSPTLSSDDYARLEQYPFPSPSAHGDTFKIISYNIGYLSGMTNNLNVRPSKKMYDRHLERAKKYFKEQDADIIALQEVDFDSKRSYRVNQHMELINHLQMGHGALAVNWDKQYVPFPYFPPSVHFGKMLSGQSILSKYPITFQDRIVLEEVKDRPFYYRQMYLSRLAQVTKLKLQEKEVILINVHTEAFIKETRYNQISYLHSLFKRYARDYPVLMVGDFNSDPAYEEAAIELFLSDKTIESAIPKEFAEDKEVLTYPSDAPYELLDFIFYNKDKIEPVGWEVLESFGQVSDHLPISFSFRLV</sequence>
<keyword evidence="3" id="KW-1185">Reference proteome</keyword>
<protein>
    <submittedName>
        <fullName evidence="2">Endonuclease/exonuclease/phosphatase family protein</fullName>
    </submittedName>
</protein>